<dbReference type="Proteomes" id="UP000190774">
    <property type="component" value="Unassembled WGS sequence"/>
</dbReference>
<name>A0A1T4WY83_9BACT</name>
<reference evidence="3" key="1">
    <citation type="submission" date="2017-02" db="EMBL/GenBank/DDBJ databases">
        <authorList>
            <person name="Varghese N."/>
            <person name="Submissions S."/>
        </authorList>
    </citation>
    <scope>NUCLEOTIDE SEQUENCE [LARGE SCALE GENOMIC DNA]</scope>
    <source>
        <strain evidence="3">ATCC 700200</strain>
    </source>
</reference>
<accession>A0A1T4WY83</accession>
<feature type="signal peptide" evidence="1">
    <location>
        <begin position="1"/>
        <end position="35"/>
    </location>
</feature>
<dbReference type="EMBL" id="FUYE01000002">
    <property type="protein sequence ID" value="SKA81818.1"/>
    <property type="molecule type" value="Genomic_DNA"/>
</dbReference>
<gene>
    <name evidence="2" type="ORF">SAMN02745166_00818</name>
</gene>
<dbReference type="AlphaFoldDB" id="A0A1T4WY83"/>
<evidence type="ECO:0008006" key="4">
    <source>
        <dbReference type="Google" id="ProtNLM"/>
    </source>
</evidence>
<dbReference type="STRING" id="48467.SAMN02745166_00818"/>
<evidence type="ECO:0000256" key="1">
    <source>
        <dbReference type="SAM" id="SignalP"/>
    </source>
</evidence>
<organism evidence="2 3">
    <name type="scientific">Prosthecobacter debontii</name>
    <dbReference type="NCBI Taxonomy" id="48467"/>
    <lineage>
        <taxon>Bacteria</taxon>
        <taxon>Pseudomonadati</taxon>
        <taxon>Verrucomicrobiota</taxon>
        <taxon>Verrucomicrobiia</taxon>
        <taxon>Verrucomicrobiales</taxon>
        <taxon>Verrucomicrobiaceae</taxon>
        <taxon>Prosthecobacter</taxon>
    </lineage>
</organism>
<keyword evidence="1" id="KW-0732">Signal</keyword>
<proteinExistence type="predicted"/>
<dbReference type="PROSITE" id="PS51257">
    <property type="entry name" value="PROKAR_LIPOPROTEIN"/>
    <property type="match status" value="1"/>
</dbReference>
<protein>
    <recommendedName>
        <fullName evidence="4">TIGR03016 family PEP-CTERM system-associated outer membrane protein</fullName>
    </recommendedName>
</protein>
<keyword evidence="3" id="KW-1185">Reference proteome</keyword>
<evidence type="ECO:0000313" key="2">
    <source>
        <dbReference type="EMBL" id="SKA81818.1"/>
    </source>
</evidence>
<evidence type="ECO:0000313" key="3">
    <source>
        <dbReference type="Proteomes" id="UP000190774"/>
    </source>
</evidence>
<feature type="chain" id="PRO_5013024366" description="TIGR03016 family PEP-CTERM system-associated outer membrane protein" evidence="1">
    <location>
        <begin position="36"/>
        <end position="571"/>
    </location>
</feature>
<sequence>MHQKSLQPSLGLRARIAVLPCLVIASFISCLNAQNAEELPGDTQNPGYFPTIAEDTLLRGAADSRSLGRGLSPYSVDGPDGPAQTASGLFRYYDNEPDFYQRNQDFFRPLNRGLGVFTPHDALAVESSRLQNASFTVDGSLGLLTRTFEPELAHVKAGPLYFDVLWVGAGAIYTDYNGSLPQDRHDQHDDGFAAYVELGVRGLLRITDSIYISAVANVMYLPFENEVALRFGNGDDPPLLLRFTITEQLGEWEVMFFDEFRGVTGLDFLVNADSPAIDRAGRYYYGFINERSSDFYTSNDAYFVNTVGFYASRPTFDNQWRLGLGIERSDFWRTFSFENHSKRDWFAIWMQYEGSSIPFAPRFSYQYMSNDGYDSLLHQFQLELTGRLTENLNWYSMAGYAFQTGDADERNRFVWSVDLEHTLTTTTQHRLTAGQGYFYHEFSSDTRAADYIRYAIDQRITSRLDARIFAQYTHNESSAEDLFPMRDRFGGGFRLTYRPLDFTDIRALVYYDQADQSTVEEDSSRWLYRLELNQQLGFRLTGKLFYQYEEFNRAENPYTEHLVGVSLRRYF</sequence>